<reference evidence="1" key="1">
    <citation type="submission" date="2021-06" db="EMBL/GenBank/DDBJ databases">
        <authorList>
            <person name="Hodson N. C."/>
            <person name="Mongue J. A."/>
            <person name="Jaron S. K."/>
        </authorList>
    </citation>
    <scope>NUCLEOTIDE SEQUENCE</scope>
</reference>
<dbReference type="AlphaFoldDB" id="A0A8J2NSU4"/>
<evidence type="ECO:0000313" key="1">
    <source>
        <dbReference type="EMBL" id="CAG7683979.1"/>
    </source>
</evidence>
<dbReference type="Proteomes" id="UP000708208">
    <property type="component" value="Unassembled WGS sequence"/>
</dbReference>
<organism evidence="1 2">
    <name type="scientific">Allacma fusca</name>
    <dbReference type="NCBI Taxonomy" id="39272"/>
    <lineage>
        <taxon>Eukaryota</taxon>
        <taxon>Metazoa</taxon>
        <taxon>Ecdysozoa</taxon>
        <taxon>Arthropoda</taxon>
        <taxon>Hexapoda</taxon>
        <taxon>Collembola</taxon>
        <taxon>Symphypleona</taxon>
        <taxon>Sminthuridae</taxon>
        <taxon>Allacma</taxon>
    </lineage>
</organism>
<keyword evidence="2" id="KW-1185">Reference proteome</keyword>
<feature type="non-terminal residue" evidence="1">
    <location>
        <position position="1"/>
    </location>
</feature>
<evidence type="ECO:0000313" key="2">
    <source>
        <dbReference type="Proteomes" id="UP000708208"/>
    </source>
</evidence>
<name>A0A8J2NSU4_9HEXA</name>
<gene>
    <name evidence="1" type="ORF">AFUS01_LOCUS3017</name>
</gene>
<comment type="caution">
    <text evidence="1">The sequence shown here is derived from an EMBL/GenBank/DDBJ whole genome shotgun (WGS) entry which is preliminary data.</text>
</comment>
<accession>A0A8J2NSU4</accession>
<dbReference type="EMBL" id="CAJVCH010017732">
    <property type="protein sequence ID" value="CAG7683979.1"/>
    <property type="molecule type" value="Genomic_DNA"/>
</dbReference>
<protein>
    <submittedName>
        <fullName evidence="1">Uncharacterized protein</fullName>
    </submittedName>
</protein>
<feature type="non-terminal residue" evidence="1">
    <location>
        <position position="34"/>
    </location>
</feature>
<sequence length="34" mass="3750">DSKKFLGNSSKAWKTGVILRTTPDNGLERVDTSK</sequence>
<proteinExistence type="predicted"/>